<organism evidence="1 2">
    <name type="scientific">Sulfoacidibacillus thermotolerans</name>
    <name type="common">Acidibacillus sulfuroxidans</name>
    <dbReference type="NCBI Taxonomy" id="1765684"/>
    <lineage>
        <taxon>Bacteria</taxon>
        <taxon>Bacillati</taxon>
        <taxon>Bacillota</taxon>
        <taxon>Bacilli</taxon>
        <taxon>Bacillales</taxon>
        <taxon>Alicyclobacillaceae</taxon>
        <taxon>Sulfoacidibacillus</taxon>
    </lineage>
</organism>
<protein>
    <recommendedName>
        <fullName evidence="3">Glycosyl transferase family 1 domain-containing protein</fullName>
    </recommendedName>
</protein>
<accession>A0A2U3D6H7</accession>
<dbReference type="Proteomes" id="UP000245380">
    <property type="component" value="Unassembled WGS sequence"/>
</dbReference>
<evidence type="ECO:0000313" key="1">
    <source>
        <dbReference type="EMBL" id="PWI56874.1"/>
    </source>
</evidence>
<dbReference type="GO" id="GO:0016758">
    <property type="term" value="F:hexosyltransferase activity"/>
    <property type="evidence" value="ECO:0007669"/>
    <property type="project" value="TreeGrafter"/>
</dbReference>
<keyword evidence="2" id="KW-1185">Reference proteome</keyword>
<gene>
    <name evidence="1" type="ORF">BM613_11610</name>
</gene>
<dbReference type="EMBL" id="MPDK01000024">
    <property type="protein sequence ID" value="PWI56874.1"/>
    <property type="molecule type" value="Genomic_DNA"/>
</dbReference>
<reference evidence="1 2" key="1">
    <citation type="submission" date="2016-11" db="EMBL/GenBank/DDBJ databases">
        <title>Comparative genomics of Acidibacillus ferroxidans species.</title>
        <authorList>
            <person name="Oliveira G."/>
            <person name="Nunes G."/>
            <person name="Oliveira R."/>
            <person name="Araujo F."/>
            <person name="Salim A."/>
            <person name="Scholte L."/>
            <person name="Morais D."/>
            <person name="Nancucheo I."/>
            <person name="Johnson D.B."/>
            <person name="Grail B."/>
            <person name="Bittencourt J."/>
            <person name="Valadares R."/>
        </authorList>
    </citation>
    <scope>NUCLEOTIDE SEQUENCE [LARGE SCALE GENOMIC DNA]</scope>
    <source>
        <strain evidence="1 2">Y002</strain>
    </source>
</reference>
<dbReference type="PANTHER" id="PTHR45947:SF3">
    <property type="entry name" value="SULFOQUINOVOSYL TRANSFERASE SQD2"/>
    <property type="match status" value="1"/>
</dbReference>
<name>A0A2U3D6H7_SULT2</name>
<sequence>MHVCFIFERHETFFGGLALVKHILLFAPATQEEVGITTRLRRYERMLQRFGIETTCVDAADISVNVQAKTWIHMLDPHGVAWHWSQFGRGELHTLATWLRQCGFGFSVQVTRFPITLDAVEGMSDFLEAVFTEARVIFISAPKLAHQFTQRYFRHAHKVQLLAPGMDLQDFKLIKDNGVEADSIALKHHELQRRLQFARAGKRIVLYAGRIAKDRSLTVFVRVMEKLQKQFSGVRGMMVGPIEEIEAAKPLLQQLQDAHIAYIGAVDHLFMSDIFAQAEVVWDPTASFDVSASIYEAMWMKRPTLVSRQVICPHVLPSQTTFTYDTEDEALQVLQRIFDGTASQAEILQHATRFITKVDETAQLEMVSFLRRLSMETKRVDGKESVG</sequence>
<comment type="caution">
    <text evidence="1">The sequence shown here is derived from an EMBL/GenBank/DDBJ whole genome shotgun (WGS) entry which is preliminary data.</text>
</comment>
<dbReference type="SUPFAM" id="SSF53756">
    <property type="entry name" value="UDP-Glycosyltransferase/glycogen phosphorylase"/>
    <property type="match status" value="1"/>
</dbReference>
<dbReference type="PANTHER" id="PTHR45947">
    <property type="entry name" value="SULFOQUINOVOSYL TRANSFERASE SQD2"/>
    <property type="match status" value="1"/>
</dbReference>
<proteinExistence type="predicted"/>
<dbReference type="InterPro" id="IPR050194">
    <property type="entry name" value="Glycosyltransferase_grp1"/>
</dbReference>
<evidence type="ECO:0008006" key="3">
    <source>
        <dbReference type="Google" id="ProtNLM"/>
    </source>
</evidence>
<dbReference type="AlphaFoldDB" id="A0A2U3D6H7"/>
<dbReference type="Gene3D" id="3.40.50.2000">
    <property type="entry name" value="Glycogen Phosphorylase B"/>
    <property type="match status" value="1"/>
</dbReference>
<dbReference type="Pfam" id="PF13692">
    <property type="entry name" value="Glyco_trans_1_4"/>
    <property type="match status" value="1"/>
</dbReference>
<evidence type="ECO:0000313" key="2">
    <source>
        <dbReference type="Proteomes" id="UP000245380"/>
    </source>
</evidence>